<name>A0ABM9ZZY8_9FIRM</name>
<gene>
    <name evidence="2" type="ORF">CUW_1054</name>
</gene>
<evidence type="ECO:0000313" key="2">
    <source>
        <dbReference type="EMBL" id="EFF62984.1"/>
    </source>
</evidence>
<dbReference type="EMBL" id="ADMN01000109">
    <property type="protein sequence ID" value="EFF62984.1"/>
    <property type="molecule type" value="Genomic_DNA"/>
</dbReference>
<keyword evidence="2" id="KW-0132">Cell division</keyword>
<accession>A0ABM9ZZY8</accession>
<dbReference type="Proteomes" id="UP000002938">
    <property type="component" value="Unassembled WGS sequence"/>
</dbReference>
<keyword evidence="2" id="KW-0131">Cell cycle</keyword>
<keyword evidence="3" id="KW-1185">Reference proteome</keyword>
<reference evidence="2 3" key="1">
    <citation type="journal article" date="2011" name="J. Bacteriol.">
        <title>Draft Genome Sequence of Turicibacter sanguinis PC909, Isolated from Human Feces.</title>
        <authorList>
            <person name="Cuiv P.O."/>
            <person name="Klaassens E.S."/>
            <person name="Durkin A.S."/>
            <person name="Harkins D.M."/>
            <person name="Foster L."/>
            <person name="McCorrison J."/>
            <person name="Torralba M."/>
            <person name="Nelson K.E."/>
            <person name="Morrison M."/>
        </authorList>
    </citation>
    <scope>NUCLEOTIDE SEQUENCE [LARGE SCALE GENOMIC DNA]</scope>
    <source>
        <strain evidence="2 3">PC909</strain>
    </source>
</reference>
<organism evidence="2 3">
    <name type="scientific">Turicibacter sanguinis PC909</name>
    <dbReference type="NCBI Taxonomy" id="702450"/>
    <lineage>
        <taxon>Bacteria</taxon>
        <taxon>Bacillati</taxon>
        <taxon>Bacillota</taxon>
        <taxon>Erysipelotrichia</taxon>
        <taxon>Erysipelotrichales</taxon>
        <taxon>Turicibacteraceae</taxon>
        <taxon>Turicibacter</taxon>
    </lineage>
</organism>
<dbReference type="GO" id="GO:0051301">
    <property type="term" value="P:cell division"/>
    <property type="evidence" value="ECO:0007669"/>
    <property type="project" value="UniProtKB-KW"/>
</dbReference>
<evidence type="ECO:0000313" key="3">
    <source>
        <dbReference type="Proteomes" id="UP000002938"/>
    </source>
</evidence>
<dbReference type="InterPro" id="IPR036680">
    <property type="entry name" value="SPOR-like_sf"/>
</dbReference>
<sequence>MICTIGWGIMVKKNKMDPKMIRAFLLLTLIFTVLGFSFGKILDGILLPNSSEDQPTVSVETPEETKATGESDETTEEKTSIEVAVNDENAIYIMQLGVFETYDNLLTLAGDLQKLGYNYGVTRTDGKYSVFSHISGTKESLESVEQALKSQNLTYFIKRLEIESGDLRWDYFLQAVKQNPFEMTSEFIQTFTDDEMHIFGYYMTLSNASFETLANERQKMLLEIYQWLTQ</sequence>
<dbReference type="SUPFAM" id="SSF110997">
    <property type="entry name" value="Sporulation related repeat"/>
    <property type="match status" value="1"/>
</dbReference>
<protein>
    <submittedName>
        <fullName evidence="2">Sporulation and cell division repeat protein</fullName>
    </submittedName>
</protein>
<evidence type="ECO:0000256" key="1">
    <source>
        <dbReference type="SAM" id="MobiDB-lite"/>
    </source>
</evidence>
<proteinExistence type="predicted"/>
<comment type="caution">
    <text evidence="2">The sequence shown here is derived from an EMBL/GenBank/DDBJ whole genome shotgun (WGS) entry which is preliminary data.</text>
</comment>
<feature type="region of interest" description="Disordered" evidence="1">
    <location>
        <begin position="52"/>
        <end position="77"/>
    </location>
</feature>